<dbReference type="AlphaFoldDB" id="A0A9W8E5B4"/>
<dbReference type="PRINTS" id="PR00121">
    <property type="entry name" value="NAKATPASE"/>
</dbReference>
<dbReference type="SMART" id="SM00831">
    <property type="entry name" value="Cation_ATPase_N"/>
    <property type="match status" value="1"/>
</dbReference>
<feature type="transmembrane region" description="Helical" evidence="9">
    <location>
        <begin position="360"/>
        <end position="381"/>
    </location>
</feature>
<dbReference type="EMBL" id="JANBPY010002161">
    <property type="protein sequence ID" value="KAJ1956246.1"/>
    <property type="molecule type" value="Genomic_DNA"/>
</dbReference>
<feature type="transmembrane region" description="Helical" evidence="9">
    <location>
        <begin position="393"/>
        <end position="420"/>
    </location>
</feature>
<feature type="transmembrane region" description="Helical" evidence="9">
    <location>
        <begin position="161"/>
        <end position="184"/>
    </location>
</feature>
<dbReference type="PROSITE" id="PS00154">
    <property type="entry name" value="ATPASE_E1_E2"/>
    <property type="match status" value="1"/>
</dbReference>
<dbReference type="InterPro" id="IPR018303">
    <property type="entry name" value="ATPase_P-typ_P_site"/>
</dbReference>
<dbReference type="PANTHER" id="PTHR43294:SF21">
    <property type="entry name" value="CATION TRANSPORTING ATPASE"/>
    <property type="match status" value="1"/>
</dbReference>
<dbReference type="InterPro" id="IPR001757">
    <property type="entry name" value="P_typ_ATPase"/>
</dbReference>
<dbReference type="Gene3D" id="3.40.50.1000">
    <property type="entry name" value="HAD superfamily/HAD-like"/>
    <property type="match status" value="1"/>
</dbReference>
<gene>
    <name evidence="11" type="ORF">IWQ62_005346</name>
</gene>
<dbReference type="GO" id="GO:0005391">
    <property type="term" value="F:P-type sodium:potassium-exchanging transporter activity"/>
    <property type="evidence" value="ECO:0007669"/>
    <property type="project" value="TreeGrafter"/>
</dbReference>
<keyword evidence="7 9" id="KW-0472">Membrane</keyword>
<evidence type="ECO:0000256" key="1">
    <source>
        <dbReference type="ARBA" id="ARBA00004651"/>
    </source>
</evidence>
<dbReference type="InterPro" id="IPR050510">
    <property type="entry name" value="Cation_transp_ATPase_P-type"/>
</dbReference>
<comment type="caution">
    <text evidence="11">The sequence shown here is derived from an EMBL/GenBank/DDBJ whole genome shotgun (WGS) entry which is preliminary data.</text>
</comment>
<comment type="subcellular location">
    <subcellularLocation>
        <location evidence="1">Cell membrane</location>
        <topology evidence="1">Multi-pass membrane protein</topology>
    </subcellularLocation>
</comment>
<dbReference type="OrthoDB" id="158672at2759"/>
<evidence type="ECO:0000256" key="7">
    <source>
        <dbReference type="ARBA" id="ARBA00023136"/>
    </source>
</evidence>
<dbReference type="PANTHER" id="PTHR43294">
    <property type="entry name" value="SODIUM/POTASSIUM-TRANSPORTING ATPASE SUBUNIT ALPHA"/>
    <property type="match status" value="1"/>
</dbReference>
<organism evidence="11 12">
    <name type="scientific">Dispira parvispora</name>
    <dbReference type="NCBI Taxonomy" id="1520584"/>
    <lineage>
        <taxon>Eukaryota</taxon>
        <taxon>Fungi</taxon>
        <taxon>Fungi incertae sedis</taxon>
        <taxon>Zoopagomycota</taxon>
        <taxon>Kickxellomycotina</taxon>
        <taxon>Dimargaritomycetes</taxon>
        <taxon>Dimargaritales</taxon>
        <taxon>Dimargaritaceae</taxon>
        <taxon>Dispira</taxon>
    </lineage>
</organism>
<feature type="non-terminal residue" evidence="11">
    <location>
        <position position="723"/>
    </location>
</feature>
<dbReference type="SUPFAM" id="SSF81660">
    <property type="entry name" value="Metal cation-transporting ATPase, ATP-binding domain N"/>
    <property type="match status" value="1"/>
</dbReference>
<dbReference type="GO" id="GO:0005524">
    <property type="term" value="F:ATP binding"/>
    <property type="evidence" value="ECO:0007669"/>
    <property type="project" value="UniProtKB-KW"/>
</dbReference>
<evidence type="ECO:0000256" key="4">
    <source>
        <dbReference type="ARBA" id="ARBA00022741"/>
    </source>
</evidence>
<feature type="region of interest" description="Disordered" evidence="8">
    <location>
        <begin position="1"/>
        <end position="54"/>
    </location>
</feature>
<keyword evidence="3 9" id="KW-0812">Transmembrane</keyword>
<evidence type="ECO:0000256" key="2">
    <source>
        <dbReference type="ARBA" id="ARBA00022475"/>
    </source>
</evidence>
<feature type="compositionally biased region" description="Polar residues" evidence="8">
    <location>
        <begin position="1"/>
        <end position="12"/>
    </location>
</feature>
<evidence type="ECO:0000259" key="10">
    <source>
        <dbReference type="SMART" id="SM00831"/>
    </source>
</evidence>
<dbReference type="GO" id="GO:0006883">
    <property type="term" value="P:intracellular sodium ion homeostasis"/>
    <property type="evidence" value="ECO:0007669"/>
    <property type="project" value="TreeGrafter"/>
</dbReference>
<evidence type="ECO:0000256" key="8">
    <source>
        <dbReference type="SAM" id="MobiDB-lite"/>
    </source>
</evidence>
<dbReference type="PRINTS" id="PR00119">
    <property type="entry name" value="CATATPASE"/>
</dbReference>
<dbReference type="InterPro" id="IPR059000">
    <property type="entry name" value="ATPase_P-type_domA"/>
</dbReference>
<reference evidence="11" key="1">
    <citation type="submission" date="2022-07" db="EMBL/GenBank/DDBJ databases">
        <title>Phylogenomic reconstructions and comparative analyses of Kickxellomycotina fungi.</title>
        <authorList>
            <person name="Reynolds N.K."/>
            <person name="Stajich J.E."/>
            <person name="Barry K."/>
            <person name="Grigoriev I.V."/>
            <person name="Crous P."/>
            <person name="Smith M.E."/>
        </authorList>
    </citation>
    <scope>NUCLEOTIDE SEQUENCE</scope>
    <source>
        <strain evidence="11">RSA 1196</strain>
    </source>
</reference>
<dbReference type="SUPFAM" id="SSF81653">
    <property type="entry name" value="Calcium ATPase, transduction domain A"/>
    <property type="match status" value="1"/>
</dbReference>
<dbReference type="InterPro" id="IPR004014">
    <property type="entry name" value="ATPase_P-typ_cation-transptr_N"/>
</dbReference>
<dbReference type="InterPro" id="IPR023214">
    <property type="entry name" value="HAD_sf"/>
</dbReference>
<dbReference type="GO" id="GO:1990573">
    <property type="term" value="P:potassium ion import across plasma membrane"/>
    <property type="evidence" value="ECO:0007669"/>
    <property type="project" value="TreeGrafter"/>
</dbReference>
<dbReference type="GO" id="GO:1902600">
    <property type="term" value="P:proton transmembrane transport"/>
    <property type="evidence" value="ECO:0007669"/>
    <property type="project" value="TreeGrafter"/>
</dbReference>
<dbReference type="GO" id="GO:0030007">
    <property type="term" value="P:intracellular potassium ion homeostasis"/>
    <property type="evidence" value="ECO:0007669"/>
    <property type="project" value="TreeGrafter"/>
</dbReference>
<evidence type="ECO:0000313" key="11">
    <source>
        <dbReference type="EMBL" id="KAJ1956246.1"/>
    </source>
</evidence>
<evidence type="ECO:0000256" key="5">
    <source>
        <dbReference type="ARBA" id="ARBA00022840"/>
    </source>
</evidence>
<sequence length="723" mass="78739">MNSTPDESSNSAVPPETDRLGHQNAPLLDPSQPQVQTPPSDGQGSTLKPSLSAVRFPTVRSPRISLGPVTTPSADDIPISLVRSLTIEYRTLSIQVTQNQDSTAAKEVIDLKFHLLSTDEFEKLFSTSLSGGLESEMAQNRLIRNGKNCISPPKSNLLRKLLGYAFGGFCSLLWIASIVCFVAWKPLGDPPDPTNLGLAILLLIVIILQASFNGYQDWSSSQVMKSINNMLPATCEVTRDDLVQTVPVSDLVVGDVVHLSYGNKVPADVRVIECNDLKFDKSVLTGENDPIKATVDSTDESYLESRNIGLMGTLITNGNGRGVVVSTGDKTIMGKIAKVSVTTRPRPTTLQVEITRFVKIIAALALTTAAVVLIVWAAWLRRDYPTFVSTSTALVNAIAVLVAFVPEGLPISVTLALTLVARKMAKQKVLVKSLMTVETLGSVNVIASDKTGTLTQNRMFVNNARVGNDSLTTKDCQERAFDRVPGFLQLLASARLCNAASFDPQSLHLDVAERKVNGDATDTALLRFSASYPVDERFVFEPFDSLFTIPFNSKNKWMLRVIQARETPSIVDSEPGSSAVDIGKNNVFGTMKPVLLIKGAPDILMEKCKWILNEDGTTRPFDDHTRQAIRDQQELWSSNGQRVLMLCKRVLSDDNDILPQDPSDAESFASTQANSLCMVGLVGIMDPPREEIPHVIRTCHRAGIRVFMVTGDFALTAAAIAKQ</sequence>
<dbReference type="Gene3D" id="3.40.1110.10">
    <property type="entry name" value="Calcium-transporting ATPase, cytoplasmic domain N"/>
    <property type="match status" value="1"/>
</dbReference>
<dbReference type="GO" id="GO:0036376">
    <property type="term" value="P:sodium ion export across plasma membrane"/>
    <property type="evidence" value="ECO:0007669"/>
    <property type="project" value="TreeGrafter"/>
</dbReference>
<evidence type="ECO:0000256" key="9">
    <source>
        <dbReference type="SAM" id="Phobius"/>
    </source>
</evidence>
<keyword evidence="12" id="KW-1185">Reference proteome</keyword>
<proteinExistence type="predicted"/>
<dbReference type="InterPro" id="IPR008250">
    <property type="entry name" value="ATPase_P-typ_transduc_dom_A_sf"/>
</dbReference>
<dbReference type="Pfam" id="PF00690">
    <property type="entry name" value="Cation_ATPase_N"/>
    <property type="match status" value="1"/>
</dbReference>
<dbReference type="Gene3D" id="2.70.150.10">
    <property type="entry name" value="Calcium-transporting ATPase, cytoplasmic transduction domain A"/>
    <property type="match status" value="1"/>
</dbReference>
<dbReference type="GO" id="GO:0016887">
    <property type="term" value="F:ATP hydrolysis activity"/>
    <property type="evidence" value="ECO:0007669"/>
    <property type="project" value="InterPro"/>
</dbReference>
<dbReference type="InterPro" id="IPR036412">
    <property type="entry name" value="HAD-like_sf"/>
</dbReference>
<dbReference type="Gene3D" id="1.20.1110.10">
    <property type="entry name" value="Calcium-transporting ATPase, transmembrane domain"/>
    <property type="match status" value="1"/>
</dbReference>
<feature type="domain" description="Cation-transporting P-type ATPase N-terminal" evidence="10">
    <location>
        <begin position="112"/>
        <end position="185"/>
    </location>
</feature>
<protein>
    <recommendedName>
        <fullName evidence="10">Cation-transporting P-type ATPase N-terminal domain-containing protein</fullName>
    </recommendedName>
</protein>
<evidence type="ECO:0000256" key="6">
    <source>
        <dbReference type="ARBA" id="ARBA00022989"/>
    </source>
</evidence>
<dbReference type="Pfam" id="PF00122">
    <property type="entry name" value="E1-E2_ATPase"/>
    <property type="match status" value="1"/>
</dbReference>
<dbReference type="NCBIfam" id="TIGR01494">
    <property type="entry name" value="ATPase_P-type"/>
    <property type="match status" value="1"/>
</dbReference>
<name>A0A9W8E5B4_9FUNG</name>
<dbReference type="InterPro" id="IPR023298">
    <property type="entry name" value="ATPase_P-typ_TM_dom_sf"/>
</dbReference>
<keyword evidence="6 9" id="KW-1133">Transmembrane helix</keyword>
<evidence type="ECO:0000313" key="12">
    <source>
        <dbReference type="Proteomes" id="UP001150925"/>
    </source>
</evidence>
<dbReference type="SUPFAM" id="SSF56784">
    <property type="entry name" value="HAD-like"/>
    <property type="match status" value="1"/>
</dbReference>
<feature type="transmembrane region" description="Helical" evidence="9">
    <location>
        <begin position="196"/>
        <end position="215"/>
    </location>
</feature>
<evidence type="ECO:0000256" key="3">
    <source>
        <dbReference type="ARBA" id="ARBA00022692"/>
    </source>
</evidence>
<keyword evidence="2" id="KW-1003">Cell membrane</keyword>
<dbReference type="GO" id="GO:0005886">
    <property type="term" value="C:plasma membrane"/>
    <property type="evidence" value="ECO:0007669"/>
    <property type="project" value="UniProtKB-SubCell"/>
</dbReference>
<keyword evidence="4" id="KW-0547">Nucleotide-binding</keyword>
<accession>A0A9W8E5B4</accession>
<dbReference type="SUPFAM" id="SSF81665">
    <property type="entry name" value="Calcium ATPase, transmembrane domain M"/>
    <property type="match status" value="1"/>
</dbReference>
<dbReference type="Proteomes" id="UP001150925">
    <property type="component" value="Unassembled WGS sequence"/>
</dbReference>
<dbReference type="Pfam" id="PF13246">
    <property type="entry name" value="Cation_ATPase"/>
    <property type="match status" value="1"/>
</dbReference>
<feature type="compositionally biased region" description="Polar residues" evidence="8">
    <location>
        <begin position="31"/>
        <end position="49"/>
    </location>
</feature>
<dbReference type="InterPro" id="IPR023299">
    <property type="entry name" value="ATPase_P-typ_cyto_dom_N"/>
</dbReference>
<keyword evidence="5" id="KW-0067">ATP-binding</keyword>